<feature type="compositionally biased region" description="Polar residues" evidence="5">
    <location>
        <begin position="22"/>
        <end position="37"/>
    </location>
</feature>
<dbReference type="VEuPathDB" id="FungiDB:GMDG_06026"/>
<organism evidence="7">
    <name type="scientific">Pseudogymnoascus destructans</name>
    <dbReference type="NCBI Taxonomy" id="655981"/>
    <lineage>
        <taxon>Eukaryota</taxon>
        <taxon>Fungi</taxon>
        <taxon>Dikarya</taxon>
        <taxon>Ascomycota</taxon>
        <taxon>Pezizomycotina</taxon>
        <taxon>Leotiomycetes</taxon>
        <taxon>Thelebolales</taxon>
        <taxon>Thelebolaceae</taxon>
        <taxon>Pseudogymnoascus</taxon>
    </lineage>
</organism>
<keyword evidence="2 4" id="KW-0863">Zinc-finger</keyword>
<dbReference type="RefSeq" id="XP_024321950.1">
    <property type="nucleotide sequence ID" value="XM_024470859.1"/>
</dbReference>
<dbReference type="AlphaFoldDB" id="A0A177A3B3"/>
<dbReference type="PANTHER" id="PTHR23164">
    <property type="entry name" value="EARLY ENDOSOME ANTIGEN 1"/>
    <property type="match status" value="1"/>
</dbReference>
<dbReference type="Proteomes" id="UP000077154">
    <property type="component" value="Unassembled WGS sequence"/>
</dbReference>
<gene>
    <name evidence="7" type="ORF">VC83_07284</name>
</gene>
<feature type="region of interest" description="Disordered" evidence="5">
    <location>
        <begin position="1"/>
        <end position="103"/>
    </location>
</feature>
<name>A0A177A3B3_9PEZI</name>
<dbReference type="OrthoDB" id="10018316at2759"/>
<accession>A0A177A3B3</accession>
<evidence type="ECO:0000256" key="2">
    <source>
        <dbReference type="ARBA" id="ARBA00022771"/>
    </source>
</evidence>
<evidence type="ECO:0000256" key="1">
    <source>
        <dbReference type="ARBA" id="ARBA00022723"/>
    </source>
</evidence>
<dbReference type="CDD" id="cd15760">
    <property type="entry name" value="FYVE_scVPS27p_like"/>
    <property type="match status" value="1"/>
</dbReference>
<dbReference type="GeneID" id="36290332"/>
<dbReference type="SMART" id="SM00064">
    <property type="entry name" value="FYVE"/>
    <property type="match status" value="1"/>
</dbReference>
<evidence type="ECO:0000256" key="5">
    <source>
        <dbReference type="SAM" id="MobiDB-lite"/>
    </source>
</evidence>
<dbReference type="PROSITE" id="PS50178">
    <property type="entry name" value="ZF_FYVE"/>
    <property type="match status" value="1"/>
</dbReference>
<dbReference type="GO" id="GO:0008270">
    <property type="term" value="F:zinc ion binding"/>
    <property type="evidence" value="ECO:0007669"/>
    <property type="project" value="UniProtKB-KW"/>
</dbReference>
<feature type="compositionally biased region" description="Polar residues" evidence="5">
    <location>
        <begin position="89"/>
        <end position="100"/>
    </location>
</feature>
<feature type="compositionally biased region" description="Polar residues" evidence="5">
    <location>
        <begin position="218"/>
        <end position="227"/>
    </location>
</feature>
<feature type="region of interest" description="Disordered" evidence="5">
    <location>
        <begin position="218"/>
        <end position="260"/>
    </location>
</feature>
<dbReference type="InterPro" id="IPR013083">
    <property type="entry name" value="Znf_RING/FYVE/PHD"/>
</dbReference>
<dbReference type="Pfam" id="PF01363">
    <property type="entry name" value="FYVE"/>
    <property type="match status" value="1"/>
</dbReference>
<protein>
    <recommendedName>
        <fullName evidence="6">FYVE-type domain-containing protein</fullName>
    </recommendedName>
</protein>
<dbReference type="SUPFAM" id="SSF57903">
    <property type="entry name" value="FYVE/PHD zinc finger"/>
    <property type="match status" value="1"/>
</dbReference>
<dbReference type="InterPro" id="IPR000306">
    <property type="entry name" value="Znf_FYVE"/>
</dbReference>
<evidence type="ECO:0000313" key="7">
    <source>
        <dbReference type="EMBL" id="OAF56658.1"/>
    </source>
</evidence>
<evidence type="ECO:0000256" key="3">
    <source>
        <dbReference type="ARBA" id="ARBA00022833"/>
    </source>
</evidence>
<dbReference type="InterPro" id="IPR011011">
    <property type="entry name" value="Znf_FYVE_PHD"/>
</dbReference>
<dbReference type="eggNOG" id="KOG1729">
    <property type="taxonomic scope" value="Eukaryota"/>
</dbReference>
<evidence type="ECO:0000256" key="4">
    <source>
        <dbReference type="PROSITE-ProRule" id="PRU00091"/>
    </source>
</evidence>
<proteinExistence type="predicted"/>
<keyword evidence="3" id="KW-0862">Zinc</keyword>
<feature type="compositionally biased region" description="Low complexity" evidence="5">
    <location>
        <begin position="38"/>
        <end position="59"/>
    </location>
</feature>
<sequence length="296" mass="31771">MTIAFQMPAPATHYNPHPPQYPSQQFSLYSSQPVSPASSNPTTPQGSSPTSPRPSTHLSAHTRQLRPPKSPLYVPAVLRPSQPPRRKTGTGTLTPPSTNDGLDARALLRSDSDNGKWGLGRLMDSEWRGKPLGRVTDLPSRDHWKPDADATVCDALSCTRSFSYFTRRHHCRRCGNIFCDTHSPHLVPLDQNASFHPLGHRSRACEFCWSESKGWEVSRSSRTGSCNGSDSIHGGGGGSVSGSVSGSGSEDGSEGMPATPVISCRGSGAFGATDVGKAMPESVSASVPRDWNWSTF</sequence>
<evidence type="ECO:0000259" key="6">
    <source>
        <dbReference type="PROSITE" id="PS50178"/>
    </source>
</evidence>
<feature type="domain" description="FYVE-type" evidence="6">
    <location>
        <begin position="149"/>
        <end position="213"/>
    </location>
</feature>
<feature type="compositionally biased region" description="Low complexity" evidence="5">
    <location>
        <begin position="241"/>
        <end position="250"/>
    </location>
</feature>
<keyword evidence="1" id="KW-0479">Metal-binding</keyword>
<dbReference type="Gene3D" id="3.30.40.10">
    <property type="entry name" value="Zinc/RING finger domain, C3HC4 (zinc finger)"/>
    <property type="match status" value="1"/>
</dbReference>
<dbReference type="EMBL" id="KV441403">
    <property type="protein sequence ID" value="OAF56658.1"/>
    <property type="molecule type" value="Genomic_DNA"/>
</dbReference>
<reference evidence="7" key="1">
    <citation type="submission" date="2016-03" db="EMBL/GenBank/DDBJ databases">
        <title>Updated assembly of Pseudogymnoascus destructans, the fungus causing white-nose syndrome of bats.</title>
        <authorList>
            <person name="Palmer J.M."/>
            <person name="Drees K.P."/>
            <person name="Foster J.T."/>
            <person name="Lindner D.L."/>
        </authorList>
    </citation>
    <scope>NUCLEOTIDE SEQUENCE [LARGE SCALE GENOMIC DNA]</scope>
    <source>
        <strain evidence="7">20631-21</strain>
    </source>
</reference>
<dbReference type="InterPro" id="IPR017455">
    <property type="entry name" value="Znf_FYVE-rel"/>
</dbReference>
<dbReference type="PANTHER" id="PTHR23164:SF30">
    <property type="entry name" value="EARLY ENDOSOME ANTIGEN 1"/>
    <property type="match status" value="1"/>
</dbReference>